<dbReference type="Proteomes" id="UP000295371">
    <property type="component" value="Unassembled WGS sequence"/>
</dbReference>
<dbReference type="InterPro" id="IPR016267">
    <property type="entry name" value="UDPGP_trans"/>
</dbReference>
<comment type="similarity">
    <text evidence="1">Belongs to the UDPGP type 1 family.</text>
</comment>
<proteinExistence type="inferred from homology"/>
<evidence type="ECO:0000256" key="2">
    <source>
        <dbReference type="ARBA" id="ARBA00022679"/>
    </source>
</evidence>
<keyword evidence="2 6" id="KW-0808">Transferase</keyword>
<evidence type="ECO:0000256" key="3">
    <source>
        <dbReference type="ARBA" id="ARBA00022695"/>
    </source>
</evidence>
<dbReference type="OrthoDB" id="9804758at2"/>
<reference evidence="6 7" key="1">
    <citation type="submission" date="2019-03" db="EMBL/GenBank/DDBJ databases">
        <title>Genomic Encyclopedia of Archaeal and Bacterial Type Strains, Phase II (KMG-II): from individual species to whole genera.</title>
        <authorList>
            <person name="Goeker M."/>
        </authorList>
    </citation>
    <scope>NUCLEOTIDE SEQUENCE [LARGE SCALE GENOMIC DNA]</scope>
    <source>
        <strain evidence="6 7">DSM 24323</strain>
    </source>
</reference>
<dbReference type="RefSeq" id="WP_133753104.1">
    <property type="nucleotide sequence ID" value="NZ_CP171129.1"/>
</dbReference>
<sequence length="461" mass="50312">MSQTTEPAGLSQARTKMQQAEVYPAAIEAFSSYYRQLADGVTGIVAEDEIEPLSAPSSLADIDLSDAERAAALSEVALIRLNGGLGTSMGMTGPKSLLPVRGEETFLDLIVEQVLHARRTYDVAMPLVLMDSFRTRQPTLAHLERHPEITVDGIPLDFLQSQEPKLLAEDLTPAHWPADPELEWTPPGHGDLYPSLRDSGVLQALLDAGFRYACVANVDNLGATPSPEIAAWFIDSDAPFAIEVCRRTAADRKGGHLAVRRSDGRLVLRESAQVRDADADAFGDIHRHSYFNTNNLWLDLRKLAALLDQRDGVLGLPMIVNRKTVDPSDSQSPKVIQIETAMGSAIEAFEGAQVIEVPRSRFQPVKTTNDLLVVRSDLYERTEDGRLRAVTPEATNVDLDPKFYKLIKDFDARFPAGPPSLKGATAFTVRGDWTFGDRVVVIGDVVVDGPGGQVPDGTELH</sequence>
<evidence type="ECO:0000256" key="5">
    <source>
        <dbReference type="PIRSR" id="PIRSR000806-2"/>
    </source>
</evidence>
<keyword evidence="3 6" id="KW-0548">Nucleotidyltransferase</keyword>
<feature type="binding site" evidence="5">
    <location>
        <position position="160"/>
    </location>
    <ligand>
        <name>UTP</name>
        <dbReference type="ChEBI" id="CHEBI:46398"/>
    </ligand>
</feature>
<feature type="binding site" evidence="5">
    <location>
        <position position="95"/>
    </location>
    <ligand>
        <name>UTP</name>
        <dbReference type="ChEBI" id="CHEBI:46398"/>
    </ligand>
</feature>
<organism evidence="6 7">
    <name type="scientific">Naumannella halotolerans</name>
    <dbReference type="NCBI Taxonomy" id="993414"/>
    <lineage>
        <taxon>Bacteria</taxon>
        <taxon>Bacillati</taxon>
        <taxon>Actinomycetota</taxon>
        <taxon>Actinomycetes</taxon>
        <taxon>Propionibacteriales</taxon>
        <taxon>Propionibacteriaceae</taxon>
        <taxon>Naumannella</taxon>
    </lineage>
</organism>
<dbReference type="Gene3D" id="2.160.10.10">
    <property type="entry name" value="Hexapeptide repeat proteins"/>
    <property type="match status" value="1"/>
</dbReference>
<dbReference type="GO" id="GO:0003983">
    <property type="term" value="F:UTP:glucose-1-phosphate uridylyltransferase activity"/>
    <property type="evidence" value="ECO:0007669"/>
    <property type="project" value="InterPro"/>
</dbReference>
<gene>
    <name evidence="6" type="ORF">CLV29_0038</name>
</gene>
<dbReference type="PANTHER" id="PTHR43511">
    <property type="match status" value="1"/>
</dbReference>
<dbReference type="GO" id="GO:0006011">
    <property type="term" value="P:UDP-alpha-D-glucose metabolic process"/>
    <property type="evidence" value="ECO:0007669"/>
    <property type="project" value="InterPro"/>
</dbReference>
<dbReference type="SUPFAM" id="SSF53448">
    <property type="entry name" value="Nucleotide-diphospho-sugar transferases"/>
    <property type="match status" value="1"/>
</dbReference>
<dbReference type="EMBL" id="SOAW01000001">
    <property type="protein sequence ID" value="TDT32463.1"/>
    <property type="molecule type" value="Genomic_DNA"/>
</dbReference>
<feature type="binding site" evidence="5">
    <location>
        <position position="219"/>
    </location>
    <ligand>
        <name>UTP</name>
        <dbReference type="ChEBI" id="CHEBI:46398"/>
    </ligand>
</feature>
<dbReference type="AlphaFoldDB" id="A0A4R7J7M8"/>
<dbReference type="InterPro" id="IPR002618">
    <property type="entry name" value="UDPGP_fam"/>
</dbReference>
<feature type="binding site" evidence="5">
    <location>
        <position position="366"/>
    </location>
    <ligand>
        <name>UTP</name>
        <dbReference type="ChEBI" id="CHEBI:46398"/>
    </ligand>
</feature>
<accession>A0A4R7J7M8</accession>
<keyword evidence="7" id="KW-1185">Reference proteome</keyword>
<dbReference type="Pfam" id="PF01704">
    <property type="entry name" value="UDPGP"/>
    <property type="match status" value="1"/>
</dbReference>
<evidence type="ECO:0000256" key="4">
    <source>
        <dbReference type="PIRSR" id="PIRSR000806-1"/>
    </source>
</evidence>
<evidence type="ECO:0000313" key="6">
    <source>
        <dbReference type="EMBL" id="TDT32463.1"/>
    </source>
</evidence>
<name>A0A4R7J7M8_9ACTN</name>
<dbReference type="PIRSF" id="PIRSF000806">
    <property type="entry name" value="UDPGP"/>
    <property type="match status" value="1"/>
</dbReference>
<evidence type="ECO:0000256" key="1">
    <source>
        <dbReference type="ARBA" id="ARBA00010401"/>
    </source>
</evidence>
<dbReference type="Gene3D" id="3.90.550.10">
    <property type="entry name" value="Spore Coat Polysaccharide Biosynthesis Protein SpsA, Chain A"/>
    <property type="match status" value="1"/>
</dbReference>
<evidence type="ECO:0000313" key="7">
    <source>
        <dbReference type="Proteomes" id="UP000295371"/>
    </source>
</evidence>
<feature type="binding site" evidence="5">
    <location>
        <position position="188"/>
    </location>
    <ligand>
        <name>UTP</name>
        <dbReference type="ChEBI" id="CHEBI:46398"/>
    </ligand>
</feature>
<comment type="caution">
    <text evidence="6">The sequence shown here is derived from an EMBL/GenBank/DDBJ whole genome shotgun (WGS) entry which is preliminary data.</text>
</comment>
<dbReference type="InterPro" id="IPR029044">
    <property type="entry name" value="Nucleotide-diphossugar_trans"/>
</dbReference>
<protein>
    <submittedName>
        <fullName evidence="6">UTP--glucose-1-phosphate uridylyltransferase</fullName>
    </submittedName>
</protein>
<feature type="binding site" evidence="4">
    <location>
        <position position="189"/>
    </location>
    <ligand>
        <name>substrate</name>
    </ligand>
</feature>